<evidence type="ECO:0000256" key="1">
    <source>
        <dbReference type="SAM" id="Phobius"/>
    </source>
</evidence>
<name>A0ABP7XIL6_9ACTN</name>
<gene>
    <name evidence="3" type="ORF">GCM10022215_18850</name>
</gene>
<dbReference type="PANTHER" id="PTHR30163:SF8">
    <property type="entry name" value="LYTIC MUREIN TRANSGLYCOSYLASE"/>
    <property type="match status" value="1"/>
</dbReference>
<dbReference type="PANTHER" id="PTHR30163">
    <property type="entry name" value="MEMBRANE-BOUND LYTIC MUREIN TRANSGLYCOSYLASE B"/>
    <property type="match status" value="1"/>
</dbReference>
<reference evidence="4" key="1">
    <citation type="journal article" date="2019" name="Int. J. Syst. Evol. Microbiol.">
        <title>The Global Catalogue of Microorganisms (GCM) 10K type strain sequencing project: providing services to taxonomists for standard genome sequencing and annotation.</title>
        <authorList>
            <consortium name="The Broad Institute Genomics Platform"/>
            <consortium name="The Broad Institute Genome Sequencing Center for Infectious Disease"/>
            <person name="Wu L."/>
            <person name="Ma J."/>
        </authorList>
    </citation>
    <scope>NUCLEOTIDE SEQUENCE [LARGE SCALE GENOMIC DNA]</scope>
    <source>
        <strain evidence="4">JCM 16703</strain>
    </source>
</reference>
<dbReference type="Gene3D" id="1.10.530.10">
    <property type="match status" value="1"/>
</dbReference>
<keyword evidence="4" id="KW-1185">Reference proteome</keyword>
<organism evidence="3 4">
    <name type="scientific">Nocardioides fonticola</name>
    <dbReference type="NCBI Taxonomy" id="450363"/>
    <lineage>
        <taxon>Bacteria</taxon>
        <taxon>Bacillati</taxon>
        <taxon>Actinomycetota</taxon>
        <taxon>Actinomycetes</taxon>
        <taxon>Propionibacteriales</taxon>
        <taxon>Nocardioidaceae</taxon>
        <taxon>Nocardioides</taxon>
    </lineage>
</organism>
<dbReference type="Pfam" id="PF13406">
    <property type="entry name" value="SLT_2"/>
    <property type="match status" value="1"/>
</dbReference>
<keyword evidence="1" id="KW-0812">Transmembrane</keyword>
<dbReference type="CDD" id="cd13399">
    <property type="entry name" value="Slt35-like"/>
    <property type="match status" value="1"/>
</dbReference>
<evidence type="ECO:0000313" key="4">
    <source>
        <dbReference type="Proteomes" id="UP001501495"/>
    </source>
</evidence>
<protein>
    <recommendedName>
        <fullName evidence="2">Transglycosylase SLT domain-containing protein</fullName>
    </recommendedName>
</protein>
<proteinExistence type="predicted"/>
<dbReference type="RefSeq" id="WP_344733082.1">
    <property type="nucleotide sequence ID" value="NZ_BAAAZH010000012.1"/>
</dbReference>
<dbReference type="EMBL" id="BAAAZH010000012">
    <property type="protein sequence ID" value="GAA4117822.1"/>
    <property type="molecule type" value="Genomic_DNA"/>
</dbReference>
<accession>A0ABP7XIL6</accession>
<dbReference type="InterPro" id="IPR043426">
    <property type="entry name" value="MltB-like"/>
</dbReference>
<feature type="transmembrane region" description="Helical" evidence="1">
    <location>
        <begin position="21"/>
        <end position="44"/>
    </location>
</feature>
<keyword evidence="1" id="KW-1133">Transmembrane helix</keyword>
<keyword evidence="1" id="KW-0472">Membrane</keyword>
<evidence type="ECO:0000313" key="3">
    <source>
        <dbReference type="EMBL" id="GAA4117822.1"/>
    </source>
</evidence>
<evidence type="ECO:0000259" key="2">
    <source>
        <dbReference type="Pfam" id="PF13406"/>
    </source>
</evidence>
<dbReference type="Proteomes" id="UP001501495">
    <property type="component" value="Unassembled WGS sequence"/>
</dbReference>
<dbReference type="InterPro" id="IPR023346">
    <property type="entry name" value="Lysozyme-like_dom_sf"/>
</dbReference>
<dbReference type="SUPFAM" id="SSF53955">
    <property type="entry name" value="Lysozyme-like"/>
    <property type="match status" value="1"/>
</dbReference>
<dbReference type="InterPro" id="IPR031304">
    <property type="entry name" value="SLT_2"/>
</dbReference>
<feature type="domain" description="Transglycosylase SLT" evidence="2">
    <location>
        <begin position="182"/>
        <end position="233"/>
    </location>
</feature>
<sequence>MPPTRRRRRSRRPYQGWLSPRTVTVFVGALLTVSAIAYGLSLLYAPRPALDLTPAADYVAAPPPVAVGSRGGEVSRTATRGRSVVDEAWLERTAASAGIPLPAMRAYATAQVSDVGGCEVGWTTLAGIGWVESHHGTIDGRTLGEDGRPTPPIIGPALDGTHGFARIRSTPESQAWHGDAQWEHAVGPMQFLRSSWDRFATDGDGDGVADPQDIDDAAATTARYLCADGYDLGTGDGWARAIFSYNHSQAYVDEVYAAATAYAERTAG</sequence>
<comment type="caution">
    <text evidence="3">The sequence shown here is derived from an EMBL/GenBank/DDBJ whole genome shotgun (WGS) entry which is preliminary data.</text>
</comment>